<evidence type="ECO:0000256" key="1">
    <source>
        <dbReference type="SAM" id="Phobius"/>
    </source>
</evidence>
<organism evidence="2 3">
    <name type="scientific">Candidatus Methanoperedens nitratireducens</name>
    <dbReference type="NCBI Taxonomy" id="1392998"/>
    <lineage>
        <taxon>Archaea</taxon>
        <taxon>Methanobacteriati</taxon>
        <taxon>Methanobacteriota</taxon>
        <taxon>Stenosarchaea group</taxon>
        <taxon>Methanomicrobia</taxon>
        <taxon>Methanosarcinales</taxon>
        <taxon>ANME-2 cluster</taxon>
        <taxon>Candidatus Methanoperedentaceae</taxon>
        <taxon>Candidatus Methanoperedens</taxon>
    </lineage>
</organism>
<comment type="caution">
    <text evidence="2">The sequence shown here is derived from an EMBL/GenBank/DDBJ whole genome shotgun (WGS) entry which is preliminary data.</text>
</comment>
<sequence length="90" mass="10741">MMGKGLRLPSHNRWYYAACIMTLLTIPIHSYLHQIYENPHSMESVLDLEGLYISFLIMSNVIVIIASSKYWWWLKDELLKQWRLKKRSGL</sequence>
<feature type="transmembrane region" description="Helical" evidence="1">
    <location>
        <begin position="12"/>
        <end position="32"/>
    </location>
</feature>
<protein>
    <submittedName>
        <fullName evidence="2">Uncharacterized protein</fullName>
    </submittedName>
</protein>
<dbReference type="Proteomes" id="UP000050360">
    <property type="component" value="Unassembled WGS sequence"/>
</dbReference>
<keyword evidence="1" id="KW-0812">Transmembrane</keyword>
<evidence type="ECO:0000313" key="2">
    <source>
        <dbReference type="EMBL" id="KPQ43279.1"/>
    </source>
</evidence>
<gene>
    <name evidence="2" type="ORF">MPEBLZ_02154</name>
</gene>
<reference evidence="2 3" key="1">
    <citation type="submission" date="2015-09" db="EMBL/GenBank/DDBJ databases">
        <title>A metagenomics-based metabolic model of nitrate-dependent anaerobic oxidation of methane by Methanoperedens-like archaea.</title>
        <authorList>
            <person name="Arshad A."/>
            <person name="Speth D.R."/>
            <person name="De Graaf R.M."/>
            <person name="Op Den Camp H.J."/>
            <person name="Jetten M.S."/>
            <person name="Welte C.U."/>
        </authorList>
    </citation>
    <scope>NUCLEOTIDE SEQUENCE [LARGE SCALE GENOMIC DNA]</scope>
</reference>
<name>A0A0P7ZHR4_9EURY</name>
<proteinExistence type="predicted"/>
<dbReference type="AlphaFoldDB" id="A0A0P7ZHR4"/>
<accession>A0A0P7ZHR4</accession>
<feature type="transmembrane region" description="Helical" evidence="1">
    <location>
        <begin position="52"/>
        <end position="73"/>
    </location>
</feature>
<evidence type="ECO:0000313" key="3">
    <source>
        <dbReference type="Proteomes" id="UP000050360"/>
    </source>
</evidence>
<keyword evidence="1" id="KW-0472">Membrane</keyword>
<dbReference type="EMBL" id="LKCM01000164">
    <property type="protein sequence ID" value="KPQ43279.1"/>
    <property type="molecule type" value="Genomic_DNA"/>
</dbReference>
<keyword evidence="1" id="KW-1133">Transmembrane helix</keyword>